<reference evidence="2" key="1">
    <citation type="submission" date="2020-08" db="EMBL/GenBank/DDBJ databases">
        <title>Multicomponent nature underlies the extraordinary mechanical properties of spider dragline silk.</title>
        <authorList>
            <person name="Kono N."/>
            <person name="Nakamura H."/>
            <person name="Mori M."/>
            <person name="Yoshida Y."/>
            <person name="Ohtoshi R."/>
            <person name="Malay A.D."/>
            <person name="Moran D.A.P."/>
            <person name="Tomita M."/>
            <person name="Numata K."/>
            <person name="Arakawa K."/>
        </authorList>
    </citation>
    <scope>NUCLEOTIDE SEQUENCE</scope>
</reference>
<feature type="domain" description="Endonuclease/exonuclease/phosphatase" evidence="1">
    <location>
        <begin position="26"/>
        <end position="112"/>
    </location>
</feature>
<dbReference type="GO" id="GO:0003964">
    <property type="term" value="F:RNA-directed DNA polymerase activity"/>
    <property type="evidence" value="ECO:0007669"/>
    <property type="project" value="UniProtKB-KW"/>
</dbReference>
<dbReference type="SUPFAM" id="SSF56219">
    <property type="entry name" value="DNase I-like"/>
    <property type="match status" value="1"/>
</dbReference>
<keyword evidence="2" id="KW-0548">Nucleotidyltransferase</keyword>
<gene>
    <name evidence="2" type="primary">pol_2354</name>
    <name evidence="2" type="ORF">TNCV_810691</name>
</gene>
<dbReference type="Proteomes" id="UP000887159">
    <property type="component" value="Unassembled WGS sequence"/>
</dbReference>
<dbReference type="AlphaFoldDB" id="A0A8X6S8V0"/>
<keyword evidence="2" id="KW-0695">RNA-directed DNA polymerase</keyword>
<evidence type="ECO:0000313" key="2">
    <source>
        <dbReference type="EMBL" id="GFY08636.1"/>
    </source>
</evidence>
<dbReference type="Gene3D" id="3.60.10.10">
    <property type="entry name" value="Endonuclease/exonuclease/phosphatase"/>
    <property type="match status" value="1"/>
</dbReference>
<organism evidence="2 3">
    <name type="scientific">Trichonephila clavipes</name>
    <name type="common">Golden silk orbweaver</name>
    <name type="synonym">Nephila clavipes</name>
    <dbReference type="NCBI Taxonomy" id="2585209"/>
    <lineage>
        <taxon>Eukaryota</taxon>
        <taxon>Metazoa</taxon>
        <taxon>Ecdysozoa</taxon>
        <taxon>Arthropoda</taxon>
        <taxon>Chelicerata</taxon>
        <taxon>Arachnida</taxon>
        <taxon>Araneae</taxon>
        <taxon>Araneomorphae</taxon>
        <taxon>Entelegynae</taxon>
        <taxon>Araneoidea</taxon>
        <taxon>Nephilidae</taxon>
        <taxon>Trichonephila</taxon>
    </lineage>
</organism>
<evidence type="ECO:0000259" key="1">
    <source>
        <dbReference type="Pfam" id="PF14529"/>
    </source>
</evidence>
<keyword evidence="3" id="KW-1185">Reference proteome</keyword>
<sequence length="117" mass="12752">MPLLVLQTLFENTTVIIQLGNNTKVTMACVYKHPHGSINVTELDAILSHNNKTFIFGDFNAKHSSWNPGRSIANGNILSNWAVSSAIDIIAPDIPTHFNHNAPSTVIDIGFAANFSH</sequence>
<dbReference type="EMBL" id="BMAU01021282">
    <property type="protein sequence ID" value="GFY08636.1"/>
    <property type="molecule type" value="Genomic_DNA"/>
</dbReference>
<name>A0A8X6S8V0_TRICX</name>
<accession>A0A8X6S8V0</accession>
<protein>
    <submittedName>
        <fullName evidence="2">RNA-directed DNA polymerase from mobile element jockey</fullName>
    </submittedName>
</protein>
<dbReference type="InterPro" id="IPR036691">
    <property type="entry name" value="Endo/exonu/phosph_ase_sf"/>
</dbReference>
<comment type="caution">
    <text evidence="2">The sequence shown here is derived from an EMBL/GenBank/DDBJ whole genome shotgun (WGS) entry which is preliminary data.</text>
</comment>
<dbReference type="Pfam" id="PF14529">
    <property type="entry name" value="Exo_endo_phos_2"/>
    <property type="match status" value="1"/>
</dbReference>
<keyword evidence="2" id="KW-0808">Transferase</keyword>
<evidence type="ECO:0000313" key="3">
    <source>
        <dbReference type="Proteomes" id="UP000887159"/>
    </source>
</evidence>
<proteinExistence type="predicted"/>
<dbReference type="InterPro" id="IPR005135">
    <property type="entry name" value="Endo/exonuclease/phosphatase"/>
</dbReference>